<gene>
    <name evidence="11" type="primary">rlmE</name>
    <name evidence="11" type="synonym">ftsJ</name>
    <name evidence="11" type="synonym">rrmJ</name>
    <name evidence="15" type="ORF">NOG11_12510</name>
</gene>
<organism evidence="15 16">
    <name type="scientific">Parvularcula maris</name>
    <dbReference type="NCBI Taxonomy" id="2965077"/>
    <lineage>
        <taxon>Bacteria</taxon>
        <taxon>Pseudomonadati</taxon>
        <taxon>Pseudomonadota</taxon>
        <taxon>Alphaproteobacteria</taxon>
        <taxon>Parvularculales</taxon>
        <taxon>Parvularculaceae</taxon>
        <taxon>Parvularcula</taxon>
    </lineage>
</organism>
<evidence type="ECO:0000256" key="9">
    <source>
        <dbReference type="ARBA" id="ARBA00042745"/>
    </source>
</evidence>
<dbReference type="InterPro" id="IPR050082">
    <property type="entry name" value="RNA_methyltr_RlmE"/>
</dbReference>
<keyword evidence="3 11" id="KW-0808">Transferase</keyword>
<comment type="function">
    <text evidence="5 11">Specifically methylates the uridine in position 2552 of 23S rRNA at the 2'-O position of the ribose in the fully assembled 50S ribosomal subunit.</text>
</comment>
<evidence type="ECO:0000256" key="12">
    <source>
        <dbReference type="PIRSR" id="PIRSR005461-1"/>
    </source>
</evidence>
<feature type="binding site" evidence="11">
    <location>
        <position position="104"/>
    </location>
    <ligand>
        <name>S-adenosyl-L-methionine</name>
        <dbReference type="ChEBI" id="CHEBI:59789"/>
    </ligand>
</feature>
<evidence type="ECO:0000256" key="5">
    <source>
        <dbReference type="ARBA" id="ARBA00037569"/>
    </source>
</evidence>
<comment type="catalytic activity">
    <reaction evidence="10 11">
        <text>uridine(2552) in 23S rRNA + S-adenosyl-L-methionine = 2'-O-methyluridine(2552) in 23S rRNA + S-adenosyl-L-homocysteine + H(+)</text>
        <dbReference type="Rhea" id="RHEA:42720"/>
        <dbReference type="Rhea" id="RHEA-COMP:10202"/>
        <dbReference type="Rhea" id="RHEA-COMP:10203"/>
        <dbReference type="ChEBI" id="CHEBI:15378"/>
        <dbReference type="ChEBI" id="CHEBI:57856"/>
        <dbReference type="ChEBI" id="CHEBI:59789"/>
        <dbReference type="ChEBI" id="CHEBI:65315"/>
        <dbReference type="ChEBI" id="CHEBI:74478"/>
        <dbReference type="EC" id="2.1.1.166"/>
    </reaction>
</comment>
<evidence type="ECO:0000256" key="1">
    <source>
        <dbReference type="ARBA" id="ARBA00022552"/>
    </source>
</evidence>
<dbReference type="PANTHER" id="PTHR10920:SF18">
    <property type="entry name" value="RRNA METHYLTRANSFERASE 2, MITOCHONDRIAL"/>
    <property type="match status" value="1"/>
</dbReference>
<dbReference type="InterPro" id="IPR029063">
    <property type="entry name" value="SAM-dependent_MTases_sf"/>
</dbReference>
<name>A0A9X2LCW0_9PROT</name>
<comment type="subcellular location">
    <subcellularLocation>
        <location evidence="11">Cytoplasm</location>
    </subcellularLocation>
</comment>
<evidence type="ECO:0000313" key="16">
    <source>
        <dbReference type="Proteomes" id="UP001142610"/>
    </source>
</evidence>
<evidence type="ECO:0000259" key="14">
    <source>
        <dbReference type="Pfam" id="PF01728"/>
    </source>
</evidence>
<keyword evidence="16" id="KW-1185">Reference proteome</keyword>
<evidence type="ECO:0000256" key="2">
    <source>
        <dbReference type="ARBA" id="ARBA00022603"/>
    </source>
</evidence>
<reference evidence="15" key="1">
    <citation type="submission" date="2022-07" db="EMBL/GenBank/DDBJ databases">
        <title>Parvularcula maris sp. nov., an algicidal bacterium isolated from seawater.</title>
        <authorList>
            <person name="Li F."/>
        </authorList>
    </citation>
    <scope>NUCLEOTIDE SEQUENCE</scope>
    <source>
        <strain evidence="15">BGMRC 0090</strain>
    </source>
</reference>
<keyword evidence="2 11" id="KW-0489">Methyltransferase</keyword>
<evidence type="ECO:0000256" key="4">
    <source>
        <dbReference type="ARBA" id="ARBA00022691"/>
    </source>
</evidence>
<proteinExistence type="inferred from homology"/>
<feature type="binding site" evidence="11">
    <location>
        <position position="138"/>
    </location>
    <ligand>
        <name>S-adenosyl-L-methionine</name>
        <dbReference type="ChEBI" id="CHEBI:59789"/>
    </ligand>
</feature>
<dbReference type="InterPro" id="IPR002877">
    <property type="entry name" value="RNA_MeTrfase_FtsJ_dom"/>
</dbReference>
<sequence length="255" mass="27808">MPKKKGHGGKPNVLGDEPQVRRMKGDKKKVADRELSVKVKTARGRKLGSTLWLQRQLNDPLVIRAKKEGYKSRAAYKLTELDDKYGLFKPGGRVVDLGAAPGGWSQVAVARTKGKGRVVGIDYLEMEDVEGAELLQMDFLDEEAPARLKELLDGQADVVLSDMAAPTTGHRPTDHLRIIALADEALGFALEVLAPGGAFVAKVLQGGSEKELLDRLKRNFTKVHHAKPEASRADSAEMYVVGLGFRGERKSDTTA</sequence>
<dbReference type="Proteomes" id="UP001142610">
    <property type="component" value="Unassembled WGS sequence"/>
</dbReference>
<comment type="similarity">
    <text evidence="11">Belongs to the class I-like SAM-binding methyltransferase superfamily. RNA methyltransferase RlmE family.</text>
</comment>
<dbReference type="InterPro" id="IPR015507">
    <property type="entry name" value="rRNA-MeTfrase_E"/>
</dbReference>
<evidence type="ECO:0000256" key="7">
    <source>
        <dbReference type="ARBA" id="ARBA00041129"/>
    </source>
</evidence>
<evidence type="ECO:0000256" key="6">
    <source>
        <dbReference type="ARBA" id="ARBA00038861"/>
    </source>
</evidence>
<keyword evidence="1 11" id="KW-0698">rRNA processing</keyword>
<feature type="binding site" evidence="11">
    <location>
        <position position="102"/>
    </location>
    <ligand>
        <name>S-adenosyl-L-methionine</name>
        <dbReference type="ChEBI" id="CHEBI:59789"/>
    </ligand>
</feature>
<dbReference type="Gene3D" id="3.40.50.150">
    <property type="entry name" value="Vaccinia Virus protein VP39"/>
    <property type="match status" value="1"/>
</dbReference>
<dbReference type="EMBL" id="JANIBC010000014">
    <property type="protein sequence ID" value="MCQ8186202.1"/>
    <property type="molecule type" value="Genomic_DNA"/>
</dbReference>
<evidence type="ECO:0000256" key="10">
    <source>
        <dbReference type="ARBA" id="ARBA00048970"/>
    </source>
</evidence>
<dbReference type="PANTHER" id="PTHR10920">
    <property type="entry name" value="RIBOSOMAL RNA METHYLTRANSFERASE"/>
    <property type="match status" value="1"/>
</dbReference>
<evidence type="ECO:0000313" key="15">
    <source>
        <dbReference type="EMBL" id="MCQ8186202.1"/>
    </source>
</evidence>
<dbReference type="RefSeq" id="WP_256620099.1">
    <property type="nucleotide sequence ID" value="NZ_JANIBC010000014.1"/>
</dbReference>
<dbReference type="HAMAP" id="MF_01547">
    <property type="entry name" value="RNA_methyltr_E"/>
    <property type="match status" value="1"/>
</dbReference>
<evidence type="ECO:0000256" key="8">
    <source>
        <dbReference type="ARBA" id="ARBA00041995"/>
    </source>
</evidence>
<dbReference type="PIRSF" id="PIRSF005461">
    <property type="entry name" value="23S_rRNA_mtase"/>
    <property type="match status" value="1"/>
</dbReference>
<dbReference type="SUPFAM" id="SSF53335">
    <property type="entry name" value="S-adenosyl-L-methionine-dependent methyltransferases"/>
    <property type="match status" value="1"/>
</dbReference>
<evidence type="ECO:0000256" key="11">
    <source>
        <dbReference type="HAMAP-Rule" id="MF_01547"/>
    </source>
</evidence>
<feature type="active site" description="Proton acceptor" evidence="11 12">
    <location>
        <position position="202"/>
    </location>
</feature>
<keyword evidence="4 11" id="KW-0949">S-adenosyl-L-methionine</keyword>
<accession>A0A9X2LCW0</accession>
<dbReference type="Pfam" id="PF01728">
    <property type="entry name" value="FtsJ"/>
    <property type="match status" value="1"/>
</dbReference>
<dbReference type="AlphaFoldDB" id="A0A9X2LCW0"/>
<feature type="domain" description="Ribosomal RNA methyltransferase FtsJ" evidence="14">
    <location>
        <begin position="70"/>
        <end position="245"/>
    </location>
</feature>
<feature type="binding site" evidence="11">
    <location>
        <position position="162"/>
    </location>
    <ligand>
        <name>S-adenosyl-L-methionine</name>
        <dbReference type="ChEBI" id="CHEBI:59789"/>
    </ligand>
</feature>
<protein>
    <recommendedName>
        <fullName evidence="7 11">Ribosomal RNA large subunit methyltransferase E</fullName>
        <ecNumber evidence="6 11">2.1.1.166</ecNumber>
    </recommendedName>
    <alternativeName>
        <fullName evidence="9 11">23S rRNA Um2552 methyltransferase</fullName>
    </alternativeName>
    <alternativeName>
        <fullName evidence="8 11">rRNA (uridine-2'-O-)-methyltransferase</fullName>
    </alternativeName>
</protein>
<comment type="caution">
    <text evidence="15">The sequence shown here is derived from an EMBL/GenBank/DDBJ whole genome shotgun (WGS) entry which is preliminary data.</text>
</comment>
<feature type="region of interest" description="Disordered" evidence="13">
    <location>
        <begin position="1"/>
        <end position="35"/>
    </location>
</feature>
<dbReference type="GO" id="GO:0008650">
    <property type="term" value="F:rRNA (uridine-2'-O-)-methyltransferase activity"/>
    <property type="evidence" value="ECO:0007669"/>
    <property type="project" value="UniProtKB-UniRule"/>
</dbReference>
<feature type="binding site" evidence="11">
    <location>
        <position position="122"/>
    </location>
    <ligand>
        <name>S-adenosyl-L-methionine</name>
        <dbReference type="ChEBI" id="CHEBI:59789"/>
    </ligand>
</feature>
<evidence type="ECO:0000256" key="3">
    <source>
        <dbReference type="ARBA" id="ARBA00022679"/>
    </source>
</evidence>
<evidence type="ECO:0000256" key="13">
    <source>
        <dbReference type="SAM" id="MobiDB-lite"/>
    </source>
</evidence>
<dbReference type="GO" id="GO:0005737">
    <property type="term" value="C:cytoplasm"/>
    <property type="evidence" value="ECO:0007669"/>
    <property type="project" value="UniProtKB-SubCell"/>
</dbReference>
<dbReference type="EC" id="2.1.1.166" evidence="6 11"/>
<keyword evidence="11" id="KW-0963">Cytoplasm</keyword>